<organism evidence="2 3">
    <name type="scientific">Mycobacterium kansasii</name>
    <dbReference type="NCBI Taxonomy" id="1768"/>
    <lineage>
        <taxon>Bacteria</taxon>
        <taxon>Bacillati</taxon>
        <taxon>Actinomycetota</taxon>
        <taxon>Actinomycetes</taxon>
        <taxon>Mycobacteriales</taxon>
        <taxon>Mycobacteriaceae</taxon>
        <taxon>Mycobacterium</taxon>
    </lineage>
</organism>
<comment type="caution">
    <text evidence="2">The sequence shown here is derived from an EMBL/GenBank/DDBJ whole genome shotgun (WGS) entry which is preliminary data.</text>
</comment>
<name>A0A1V3XTX2_MYCKA</name>
<accession>A0A1V3XTX2</accession>
<dbReference type="EMBL" id="MVBM01000001">
    <property type="protein sequence ID" value="OOK82542.1"/>
    <property type="molecule type" value="Genomic_DNA"/>
</dbReference>
<protein>
    <submittedName>
        <fullName evidence="2">Uncharacterized protein</fullName>
    </submittedName>
</protein>
<evidence type="ECO:0000256" key="1">
    <source>
        <dbReference type="SAM" id="MobiDB-lite"/>
    </source>
</evidence>
<evidence type="ECO:0000313" key="2">
    <source>
        <dbReference type="EMBL" id="OOK82542.1"/>
    </source>
</evidence>
<feature type="region of interest" description="Disordered" evidence="1">
    <location>
        <begin position="1"/>
        <end position="43"/>
    </location>
</feature>
<gene>
    <name evidence="2" type="ORF">BZL30_0794</name>
</gene>
<sequence>MYELWQPEHPGGMSVALGQPGSQGESEVAGEVTGDALPTPKPK</sequence>
<reference evidence="2 3" key="1">
    <citation type="submission" date="2017-02" db="EMBL/GenBank/DDBJ databases">
        <title>Complete genome sequences of Mycobacterium kansasii strains isolated from rhesus macaques.</title>
        <authorList>
            <person name="Panda A."/>
            <person name="Nagaraj S."/>
            <person name="Zhao X."/>
            <person name="Tettelin H."/>
            <person name="Detolla L.J."/>
        </authorList>
    </citation>
    <scope>NUCLEOTIDE SEQUENCE [LARGE SCALE GENOMIC DNA]</scope>
    <source>
        <strain evidence="2 3">11-3813</strain>
    </source>
</reference>
<proteinExistence type="predicted"/>
<dbReference type="AlphaFoldDB" id="A0A1V3XTX2"/>
<dbReference type="Proteomes" id="UP000189229">
    <property type="component" value="Unassembled WGS sequence"/>
</dbReference>
<evidence type="ECO:0000313" key="3">
    <source>
        <dbReference type="Proteomes" id="UP000189229"/>
    </source>
</evidence>